<dbReference type="Proteomes" id="UP000027120">
    <property type="component" value="Unassembled WGS sequence"/>
</dbReference>
<dbReference type="PaxDb" id="2711-XP_006480170.1"/>
<keyword evidence="4" id="KW-0443">Lipid metabolism</keyword>
<dbReference type="SUPFAM" id="SSF52266">
    <property type="entry name" value="SGNH hydrolase"/>
    <property type="match status" value="1"/>
</dbReference>
<dbReference type="PANTHER" id="PTHR45648">
    <property type="entry name" value="GDSL LIPASE/ACYLHYDROLASE FAMILY PROTEIN (AFU_ORTHOLOGUE AFUA_4G14700)"/>
    <property type="match status" value="1"/>
</dbReference>
<dbReference type="Gene3D" id="3.40.50.1110">
    <property type="entry name" value="SGNH hydrolase"/>
    <property type="match status" value="1"/>
</dbReference>
<dbReference type="AlphaFoldDB" id="A0A067FI58"/>
<organism evidence="6 7">
    <name type="scientific">Citrus sinensis</name>
    <name type="common">Sweet orange</name>
    <name type="synonym">Citrus aurantium var. sinensis</name>
    <dbReference type="NCBI Taxonomy" id="2711"/>
    <lineage>
        <taxon>Eukaryota</taxon>
        <taxon>Viridiplantae</taxon>
        <taxon>Streptophyta</taxon>
        <taxon>Embryophyta</taxon>
        <taxon>Tracheophyta</taxon>
        <taxon>Spermatophyta</taxon>
        <taxon>Magnoliopsida</taxon>
        <taxon>eudicotyledons</taxon>
        <taxon>Gunneridae</taxon>
        <taxon>Pentapetalae</taxon>
        <taxon>rosids</taxon>
        <taxon>malvids</taxon>
        <taxon>Sapindales</taxon>
        <taxon>Rutaceae</taxon>
        <taxon>Aurantioideae</taxon>
        <taxon>Citrus</taxon>
    </lineage>
</organism>
<keyword evidence="5" id="KW-0732">Signal</keyword>
<reference evidence="6 7" key="1">
    <citation type="submission" date="2014-04" db="EMBL/GenBank/DDBJ databases">
        <authorList>
            <consortium name="International Citrus Genome Consortium"/>
            <person name="Gmitter F."/>
            <person name="Chen C."/>
            <person name="Farmerie W."/>
            <person name="Harkins T."/>
            <person name="Desany B."/>
            <person name="Mohiuddin M."/>
            <person name="Kodira C."/>
            <person name="Borodovsky M."/>
            <person name="Lomsadze A."/>
            <person name="Burns P."/>
            <person name="Jenkins J."/>
            <person name="Prochnik S."/>
            <person name="Shu S."/>
            <person name="Chapman J."/>
            <person name="Pitluck S."/>
            <person name="Schmutz J."/>
            <person name="Rokhsar D."/>
        </authorList>
    </citation>
    <scope>NUCLEOTIDE SEQUENCE</scope>
</reference>
<dbReference type="PANTHER" id="PTHR45648:SF167">
    <property type="entry name" value="GDSL ESTERASE_LIPASE LTL1"/>
    <property type="match status" value="1"/>
</dbReference>
<dbReference type="GO" id="GO:0016788">
    <property type="term" value="F:hydrolase activity, acting on ester bonds"/>
    <property type="evidence" value="ECO:0007669"/>
    <property type="project" value="InterPro"/>
</dbReference>
<dbReference type="InterPro" id="IPR036514">
    <property type="entry name" value="SGNH_hydro_sf"/>
</dbReference>
<dbReference type="EMBL" id="KK784901">
    <property type="protein sequence ID" value="KDO65810.1"/>
    <property type="molecule type" value="Genomic_DNA"/>
</dbReference>
<dbReference type="SMR" id="A0A067FI58"/>
<accession>A0A067FI58</accession>
<dbReference type="Pfam" id="PF00657">
    <property type="entry name" value="Lipase_GDSL"/>
    <property type="match status" value="1"/>
</dbReference>
<keyword evidence="7" id="KW-1185">Reference proteome</keyword>
<dbReference type="KEGG" id="cit:102619514"/>
<feature type="signal peptide" evidence="5">
    <location>
        <begin position="1"/>
        <end position="22"/>
    </location>
</feature>
<gene>
    <name evidence="6" type="ORF">CISIN_1g035667mg</name>
</gene>
<protein>
    <submittedName>
        <fullName evidence="6">Uncharacterized protein</fullName>
    </submittedName>
</protein>
<evidence type="ECO:0000256" key="1">
    <source>
        <dbReference type="ARBA" id="ARBA00008668"/>
    </source>
</evidence>
<keyword evidence="2" id="KW-0378">Hydrolase</keyword>
<evidence type="ECO:0000256" key="5">
    <source>
        <dbReference type="SAM" id="SignalP"/>
    </source>
</evidence>
<proteinExistence type="inferred from homology"/>
<evidence type="ECO:0000256" key="4">
    <source>
        <dbReference type="ARBA" id="ARBA00023098"/>
    </source>
</evidence>
<evidence type="ECO:0000313" key="7">
    <source>
        <dbReference type="Proteomes" id="UP000027120"/>
    </source>
</evidence>
<name>A0A067FI58_CITSI</name>
<dbReference type="GO" id="GO:0016042">
    <property type="term" value="P:lipid catabolic process"/>
    <property type="evidence" value="ECO:0007669"/>
    <property type="project" value="UniProtKB-KW"/>
</dbReference>
<evidence type="ECO:0000256" key="2">
    <source>
        <dbReference type="ARBA" id="ARBA00022801"/>
    </source>
</evidence>
<evidence type="ECO:0000256" key="3">
    <source>
        <dbReference type="ARBA" id="ARBA00022963"/>
    </source>
</evidence>
<dbReference type="InterPro" id="IPR035669">
    <property type="entry name" value="SGNH_plant_lipase-like"/>
</dbReference>
<dbReference type="CDD" id="cd01837">
    <property type="entry name" value="SGNH_plant_lipase_like"/>
    <property type="match status" value="1"/>
</dbReference>
<dbReference type="eggNOG" id="ENOG502SK71">
    <property type="taxonomic scope" value="Eukaryota"/>
</dbReference>
<dbReference type="InterPro" id="IPR051058">
    <property type="entry name" value="GDSL_Est/Lipase"/>
</dbReference>
<sequence length="366" mass="40393">MARIYFLTVALVLLARVAEAAAAARAFFVFGDSLVDSGNNNFLATSARSNFPPYGVDYPTHRPTGRFSNGLNLPDIISKSILDTEPPLPYLNPQITNGQNLMMGANFASAGIGILNDTGLQFLNILRIHQQFALFQDYQTRLSKKIGRGRAQELVSHALVLVTLGGNDFVNNYFLTPFAPRRRQFTLPQYCRYLISEYKKILMKLHELGARRVIVTGTGPLGCIPAELALSGSPNGECAPEPQQASQIYNSLLVQMIQELNNELNSDVFIASNAFDKNKDFISNPKNFGFETSNVACCGQGPYNGLGTCNIFSNLCSDRSAFVFWDSYHPTERALRLIVQNIMTGSTKYMNPMNLSTAMAMDAPRT</sequence>
<keyword evidence="3" id="KW-0442">Lipid degradation</keyword>
<comment type="similarity">
    <text evidence="1">Belongs to the 'GDSL' lipolytic enzyme family.</text>
</comment>
<dbReference type="InterPro" id="IPR001087">
    <property type="entry name" value="GDSL"/>
</dbReference>
<evidence type="ECO:0000313" key="6">
    <source>
        <dbReference type="EMBL" id="KDO65810.1"/>
    </source>
</evidence>
<feature type="chain" id="PRO_5001640288" evidence="5">
    <location>
        <begin position="23"/>
        <end position="366"/>
    </location>
</feature>